<proteinExistence type="predicted"/>
<keyword evidence="2" id="KW-0812">Transmembrane</keyword>
<protein>
    <submittedName>
        <fullName evidence="3">Uncharacterized protein (DUF58 family)</fullName>
    </submittedName>
</protein>
<comment type="caution">
    <text evidence="3">The sequence shown here is derived from an EMBL/GenBank/DDBJ whole genome shotgun (WGS) entry which is preliminary data.</text>
</comment>
<reference evidence="3 4" key="1">
    <citation type="submission" date="2020-07" db="EMBL/GenBank/DDBJ databases">
        <title>Genomic Encyclopedia of Archaeal and Bacterial Type Strains, Phase II (KMG-II): from individual species to whole genera.</title>
        <authorList>
            <person name="Goeker M."/>
        </authorList>
    </citation>
    <scope>NUCLEOTIDE SEQUENCE [LARGE SCALE GENOMIC DNA]</scope>
    <source>
        <strain evidence="3 4">DSM 21226</strain>
    </source>
</reference>
<evidence type="ECO:0000313" key="3">
    <source>
        <dbReference type="EMBL" id="NYG34359.1"/>
    </source>
</evidence>
<dbReference type="EMBL" id="JACCFH010000001">
    <property type="protein sequence ID" value="NYG34359.1"/>
    <property type="molecule type" value="Genomic_DNA"/>
</dbReference>
<feature type="transmembrane region" description="Helical" evidence="2">
    <location>
        <begin position="31"/>
        <end position="55"/>
    </location>
</feature>
<dbReference type="AlphaFoldDB" id="A0A7Y9R2A6"/>
<sequence length="338" mass="37978">MPRLSGWRTRWQAWWDRRHPRTDTLRLDHRTLYIVPTGSGFVYGVLLGCLLLASINYQLNLGHLLTFTLSSAALVALHATHATLSGLRLSARVGEAGFVGEMVDIEITVQDETRRTGWRHPAHLGRHGLVVRWRDEPADLPVDVSPDPDARRHLPRRLAHRGRQTLPALEFSSRFPLGLFRVWAVWRIAQQPLAWPAPEVDAPPVPQSASTDPAEAPLRRHAPQPEPGEDEGVRPWRREDRPAQVLWRRSARSLAAGGGLLVRETPPARQARGLHLDGDRLTDLDPETRLRRLSAWVLQAEALGQPYRLSLGTLSIAEGIGPQHRRQCLDTLALWSPP</sequence>
<dbReference type="Proteomes" id="UP000518288">
    <property type="component" value="Unassembled WGS sequence"/>
</dbReference>
<feature type="transmembrane region" description="Helical" evidence="2">
    <location>
        <begin position="61"/>
        <end position="80"/>
    </location>
</feature>
<evidence type="ECO:0000256" key="1">
    <source>
        <dbReference type="SAM" id="MobiDB-lite"/>
    </source>
</evidence>
<keyword evidence="4" id="KW-1185">Reference proteome</keyword>
<keyword evidence="2" id="KW-0472">Membrane</keyword>
<organism evidence="3 4">
    <name type="scientific">Sphaerotilus montanus</name>
    <dbReference type="NCBI Taxonomy" id="522889"/>
    <lineage>
        <taxon>Bacteria</taxon>
        <taxon>Pseudomonadati</taxon>
        <taxon>Pseudomonadota</taxon>
        <taxon>Betaproteobacteria</taxon>
        <taxon>Burkholderiales</taxon>
        <taxon>Sphaerotilaceae</taxon>
        <taxon>Sphaerotilus</taxon>
    </lineage>
</organism>
<gene>
    <name evidence="3" type="ORF">BDD16_003345</name>
</gene>
<name>A0A7Y9R2A6_9BURK</name>
<dbReference type="RefSeq" id="WP_179635012.1">
    <property type="nucleotide sequence ID" value="NZ_JACCFH010000001.1"/>
</dbReference>
<evidence type="ECO:0000313" key="4">
    <source>
        <dbReference type="Proteomes" id="UP000518288"/>
    </source>
</evidence>
<evidence type="ECO:0000256" key="2">
    <source>
        <dbReference type="SAM" id="Phobius"/>
    </source>
</evidence>
<accession>A0A7Y9R2A6</accession>
<feature type="region of interest" description="Disordered" evidence="1">
    <location>
        <begin position="199"/>
        <end position="238"/>
    </location>
</feature>
<dbReference type="PANTHER" id="PTHR34351">
    <property type="entry name" value="SLR1927 PROTEIN-RELATED"/>
    <property type="match status" value="1"/>
</dbReference>
<keyword evidence="2" id="KW-1133">Transmembrane helix</keyword>
<dbReference type="PANTHER" id="PTHR34351:SF1">
    <property type="entry name" value="SLR1927 PROTEIN"/>
    <property type="match status" value="1"/>
</dbReference>